<dbReference type="EMBL" id="PHUF01000003">
    <property type="protein sequence ID" value="PKB19182.1"/>
    <property type="molecule type" value="Genomic_DNA"/>
</dbReference>
<accession>A0A2N0HJS0</accession>
<dbReference type="PANTHER" id="PTHR41521:SF4">
    <property type="entry name" value="BLR0684 PROTEIN"/>
    <property type="match status" value="1"/>
</dbReference>
<organism evidence="2 3">
    <name type="scientific">Novosphingobium kunmingense</name>
    <dbReference type="NCBI Taxonomy" id="1211806"/>
    <lineage>
        <taxon>Bacteria</taxon>
        <taxon>Pseudomonadati</taxon>
        <taxon>Pseudomonadota</taxon>
        <taxon>Alphaproteobacteria</taxon>
        <taxon>Sphingomonadales</taxon>
        <taxon>Sphingomonadaceae</taxon>
        <taxon>Novosphingobium</taxon>
    </lineage>
</organism>
<reference evidence="2 3" key="1">
    <citation type="submission" date="2017-11" db="EMBL/GenBank/DDBJ databases">
        <title>Genomic Encyclopedia of Type Strains, Phase III (KMG-III): the genomes of soil and plant-associated and newly described type strains.</title>
        <authorList>
            <person name="Whitman W."/>
        </authorList>
    </citation>
    <scope>NUCLEOTIDE SEQUENCE [LARGE SCALE GENOMIC DNA]</scope>
    <source>
        <strain evidence="2 3">CGMCC 1.12274</strain>
    </source>
</reference>
<evidence type="ECO:0000259" key="1">
    <source>
        <dbReference type="Pfam" id="PF07045"/>
    </source>
</evidence>
<dbReference type="Gene3D" id="3.30.70.100">
    <property type="match status" value="1"/>
</dbReference>
<name>A0A2N0HJS0_9SPHN</name>
<comment type="caution">
    <text evidence="2">The sequence shown here is derived from an EMBL/GenBank/DDBJ whole genome shotgun (WGS) entry which is preliminary data.</text>
</comment>
<proteinExistence type="predicted"/>
<dbReference type="RefSeq" id="WP_100866687.1">
    <property type="nucleotide sequence ID" value="NZ_PHUF01000003.1"/>
</dbReference>
<protein>
    <submittedName>
        <fullName evidence="2">Uncharacterized protein (DUF1330 family)</fullName>
    </submittedName>
</protein>
<dbReference type="AlphaFoldDB" id="A0A2N0HJS0"/>
<dbReference type="Proteomes" id="UP000232587">
    <property type="component" value="Unassembled WGS sequence"/>
</dbReference>
<feature type="domain" description="DUF1330" evidence="1">
    <location>
        <begin position="3"/>
        <end position="95"/>
    </location>
</feature>
<dbReference type="Pfam" id="PF07045">
    <property type="entry name" value="DUF1330"/>
    <property type="match status" value="1"/>
</dbReference>
<dbReference type="InterPro" id="IPR010753">
    <property type="entry name" value="DUF1330"/>
</dbReference>
<dbReference type="PANTHER" id="PTHR41521">
    <property type="match status" value="1"/>
</dbReference>
<evidence type="ECO:0000313" key="3">
    <source>
        <dbReference type="Proteomes" id="UP000232587"/>
    </source>
</evidence>
<evidence type="ECO:0000313" key="2">
    <source>
        <dbReference type="EMBL" id="PKB19182.1"/>
    </source>
</evidence>
<dbReference type="OrthoDB" id="9806380at2"/>
<sequence>MAAYLVFIKEREHDAEAMKVYSPKAGASLQGHAGKPLAAYGAIETLEGPEAKGAVIVEFATMDEARAWYGSEAYQDARKSRFAGADYRVLLIDGLG</sequence>
<dbReference type="InterPro" id="IPR011008">
    <property type="entry name" value="Dimeric_a/b-barrel"/>
</dbReference>
<keyword evidence="3" id="KW-1185">Reference proteome</keyword>
<dbReference type="SUPFAM" id="SSF54909">
    <property type="entry name" value="Dimeric alpha+beta barrel"/>
    <property type="match status" value="1"/>
</dbReference>
<gene>
    <name evidence="2" type="ORF">B0I00_1412</name>
</gene>